<proteinExistence type="predicted"/>
<organism evidence="1 2">
    <name type="scientific">Shigella dysenteriae WRSd3</name>
    <dbReference type="NCBI Taxonomy" id="1401327"/>
    <lineage>
        <taxon>Bacteria</taxon>
        <taxon>Pseudomonadati</taxon>
        <taxon>Pseudomonadota</taxon>
        <taxon>Gammaproteobacteria</taxon>
        <taxon>Enterobacterales</taxon>
        <taxon>Enterobacteriaceae</taxon>
        <taxon>Shigella</taxon>
    </lineage>
</organism>
<dbReference type="Proteomes" id="UP000017944">
    <property type="component" value="Unassembled WGS sequence"/>
</dbReference>
<reference evidence="1 2" key="1">
    <citation type="submission" date="2013-10" db="EMBL/GenBank/DDBJ databases">
        <title>Draft genomes and the virulence plasmids of Sd1617 vaccine constructs: WRSd3 and WRSd5.</title>
        <authorList>
            <person name="Aksomboon Vongsawan A."/>
            <person name="Venkatesan M.M."/>
            <person name="Vaisvil B."/>
            <person name="Emel G."/>
            <person name="Kepatral V."/>
            <person name="Sethabutr O."/>
            <person name="Serichantalergs O."/>
            <person name="Mason C."/>
        </authorList>
    </citation>
    <scope>NUCLEOTIDE SEQUENCE [LARGE SCALE GENOMIC DNA]</scope>
    <source>
        <strain evidence="1 2">WRSd3</strain>
    </source>
</reference>
<dbReference type="EMBL" id="AXUT01000148">
    <property type="protein sequence ID" value="ESU79664.1"/>
    <property type="molecule type" value="Genomic_DNA"/>
</dbReference>
<gene>
    <name evidence="1" type="ORF">WRSd3_01982</name>
</gene>
<name>A0A090NI17_SHIDY</name>
<dbReference type="AlphaFoldDB" id="A0A090NI17"/>
<accession>A0A090NI17</accession>
<evidence type="ECO:0000313" key="1">
    <source>
        <dbReference type="EMBL" id="ESU79664.1"/>
    </source>
</evidence>
<evidence type="ECO:0000313" key="2">
    <source>
        <dbReference type="Proteomes" id="UP000017944"/>
    </source>
</evidence>
<comment type="caution">
    <text evidence="1">The sequence shown here is derived from an EMBL/GenBank/DDBJ whole genome shotgun (WGS) entry which is preliminary data.</text>
</comment>
<protein>
    <submittedName>
        <fullName evidence="1">Uncharacterized protein</fullName>
    </submittedName>
</protein>
<sequence>MNASAARSVLRDEIAMIVCSPVLLWEQYFVAGQFDKGIKRYC</sequence>